<sequence length="139" mass="15812">MCLPVFAFISLKFLWLQMSPLYLLLGQAQRLSPQATVIPGMKPVVSTSFYPPRVPTGDWPLKQAARAAHLDSCSHWHLWHRTGQDYIQLDLMSFWWQKLFLVSSALPEDLFCAGSGLSPDAAIFSHYEQLSSGRTWYPL</sequence>
<protein>
    <submittedName>
        <fullName evidence="2">Uncharacterized protein</fullName>
    </submittedName>
</protein>
<dbReference type="Proteomes" id="UP000593571">
    <property type="component" value="Unassembled WGS sequence"/>
</dbReference>
<name>A0A7J8GAW6_ROUAE</name>
<accession>A0A7J8GAW6</accession>
<reference evidence="2 3" key="1">
    <citation type="journal article" date="2020" name="Nature">
        <title>Six reference-quality genomes reveal evolution of bat adaptations.</title>
        <authorList>
            <person name="Jebb D."/>
            <person name="Huang Z."/>
            <person name="Pippel M."/>
            <person name="Hughes G.M."/>
            <person name="Lavrichenko K."/>
            <person name="Devanna P."/>
            <person name="Winkler S."/>
            <person name="Jermiin L.S."/>
            <person name="Skirmuntt E.C."/>
            <person name="Katzourakis A."/>
            <person name="Burkitt-Gray L."/>
            <person name="Ray D.A."/>
            <person name="Sullivan K.A.M."/>
            <person name="Roscito J.G."/>
            <person name="Kirilenko B.M."/>
            <person name="Davalos L.M."/>
            <person name="Corthals A.P."/>
            <person name="Power M.L."/>
            <person name="Jones G."/>
            <person name="Ransome R.D."/>
            <person name="Dechmann D.K.N."/>
            <person name="Locatelli A.G."/>
            <person name="Puechmaille S.J."/>
            <person name="Fedrigo O."/>
            <person name="Jarvis E.D."/>
            <person name="Hiller M."/>
            <person name="Vernes S.C."/>
            <person name="Myers E.W."/>
            <person name="Teeling E.C."/>
        </authorList>
    </citation>
    <scope>NUCLEOTIDE SEQUENCE [LARGE SCALE GENOMIC DNA]</scope>
    <source>
        <strain evidence="2">MRouAeg1</strain>
        <tissue evidence="2">Muscle</tissue>
    </source>
</reference>
<feature type="signal peptide" evidence="1">
    <location>
        <begin position="1"/>
        <end position="28"/>
    </location>
</feature>
<keyword evidence="3" id="KW-1185">Reference proteome</keyword>
<gene>
    <name evidence="2" type="ORF">HJG63_011602</name>
</gene>
<dbReference type="EMBL" id="JACASE010000006">
    <property type="protein sequence ID" value="KAF6456978.1"/>
    <property type="molecule type" value="Genomic_DNA"/>
</dbReference>
<evidence type="ECO:0000313" key="2">
    <source>
        <dbReference type="EMBL" id="KAF6456978.1"/>
    </source>
</evidence>
<evidence type="ECO:0000256" key="1">
    <source>
        <dbReference type="SAM" id="SignalP"/>
    </source>
</evidence>
<keyword evidence="1" id="KW-0732">Signal</keyword>
<dbReference type="AlphaFoldDB" id="A0A7J8GAW6"/>
<proteinExistence type="predicted"/>
<feature type="chain" id="PRO_5029744504" evidence="1">
    <location>
        <begin position="29"/>
        <end position="139"/>
    </location>
</feature>
<evidence type="ECO:0000313" key="3">
    <source>
        <dbReference type="Proteomes" id="UP000593571"/>
    </source>
</evidence>
<comment type="caution">
    <text evidence="2">The sequence shown here is derived from an EMBL/GenBank/DDBJ whole genome shotgun (WGS) entry which is preliminary data.</text>
</comment>
<organism evidence="2 3">
    <name type="scientific">Rousettus aegyptiacus</name>
    <name type="common">Egyptian fruit bat</name>
    <name type="synonym">Pteropus aegyptiacus</name>
    <dbReference type="NCBI Taxonomy" id="9407"/>
    <lineage>
        <taxon>Eukaryota</taxon>
        <taxon>Metazoa</taxon>
        <taxon>Chordata</taxon>
        <taxon>Craniata</taxon>
        <taxon>Vertebrata</taxon>
        <taxon>Euteleostomi</taxon>
        <taxon>Mammalia</taxon>
        <taxon>Eutheria</taxon>
        <taxon>Laurasiatheria</taxon>
        <taxon>Chiroptera</taxon>
        <taxon>Yinpterochiroptera</taxon>
        <taxon>Pteropodoidea</taxon>
        <taxon>Pteropodidae</taxon>
        <taxon>Rousettinae</taxon>
        <taxon>Rousettus</taxon>
    </lineage>
</organism>